<accession>A0A820AJJ5</accession>
<evidence type="ECO:0000313" key="2">
    <source>
        <dbReference type="Proteomes" id="UP000663874"/>
    </source>
</evidence>
<protein>
    <submittedName>
        <fullName evidence="1">Uncharacterized protein</fullName>
    </submittedName>
</protein>
<dbReference type="Proteomes" id="UP000663874">
    <property type="component" value="Unassembled WGS sequence"/>
</dbReference>
<name>A0A820AJJ5_9BILA</name>
<dbReference type="InterPro" id="IPR011042">
    <property type="entry name" value="6-blade_b-propeller_TolB-like"/>
</dbReference>
<comment type="caution">
    <text evidence="1">The sequence shown here is derived from an EMBL/GenBank/DDBJ whole genome shotgun (WGS) entry which is preliminary data.</text>
</comment>
<gene>
    <name evidence="1" type="ORF">FNK824_LOCUS35515</name>
</gene>
<dbReference type="Gene3D" id="2.120.10.30">
    <property type="entry name" value="TolB, C-terminal domain"/>
    <property type="match status" value="1"/>
</dbReference>
<reference evidence="1" key="1">
    <citation type="submission" date="2021-02" db="EMBL/GenBank/DDBJ databases">
        <authorList>
            <person name="Nowell W R."/>
        </authorList>
    </citation>
    <scope>NUCLEOTIDE SEQUENCE</scope>
</reference>
<dbReference type="SUPFAM" id="SSF101898">
    <property type="entry name" value="NHL repeat"/>
    <property type="match status" value="1"/>
</dbReference>
<dbReference type="EMBL" id="CAJOBE010015150">
    <property type="protein sequence ID" value="CAF4186507.1"/>
    <property type="molecule type" value="Genomic_DNA"/>
</dbReference>
<proteinExistence type="predicted"/>
<organism evidence="1 2">
    <name type="scientific">Rotaria sordida</name>
    <dbReference type="NCBI Taxonomy" id="392033"/>
    <lineage>
        <taxon>Eukaryota</taxon>
        <taxon>Metazoa</taxon>
        <taxon>Spiralia</taxon>
        <taxon>Gnathifera</taxon>
        <taxon>Rotifera</taxon>
        <taxon>Eurotatoria</taxon>
        <taxon>Bdelloidea</taxon>
        <taxon>Philodinida</taxon>
        <taxon>Philodinidae</taxon>
        <taxon>Rotaria</taxon>
    </lineage>
</organism>
<evidence type="ECO:0000313" key="1">
    <source>
        <dbReference type="EMBL" id="CAF4186507.1"/>
    </source>
</evidence>
<sequence length="100" mass="11640">MYIIDLNNERIQKWLANATKGTTLIQNLIYLYGITMDFNENIYYTDTNDQAIYQLNIVSNQTVMIVGDENRHHHCNVSFFPTAMKLDKFENIFVIINGSS</sequence>
<dbReference type="AlphaFoldDB" id="A0A820AJJ5"/>